<evidence type="ECO:0000256" key="7">
    <source>
        <dbReference type="SAM" id="MobiDB-lite"/>
    </source>
</evidence>
<feature type="compositionally biased region" description="Basic and acidic residues" evidence="7">
    <location>
        <begin position="949"/>
        <end position="1060"/>
    </location>
</feature>
<sequence length="1122" mass="132550">MARYGQRPENALKRANEFIEVGKPARALDTLYEVFKNKKWACNWSETVLEPIMFKYLDLCVELKKSHIAKEGLFQYRNMFQSVNVGSLENVIRGYLRTAEERTEAAREQSQQAVIDVEDLEMITTPESILLSAVSGEDAQDRSDRTILTPWVKFLWESYCQCLELLRTNAHVETLYHDIARMAFNFCLKYSRKTEFRKLCDKLRKHLEDISKLPAQVSNVSISKPETQQLNLDTRLVQLDSAIHMELWQEAYKATEDIHGLMNMSKKSPVPKTMANYYQKLALVFWKANNCLFHAAALFKLFQLSKEMKKNITPEELQRMACRVLLATLSIPLPSAHPEFDRFIETDKSPLEKAQRLATLLGLPQPPTRASLLKDIVRVNVVGLAAPQLQDLYSWLEVEFDPLNLCTHVQRVVENLQAEENSQLVQYVPALQDVTLVRLIRQVSQVYQTVKFARLLELARFTDTMHLERLLVDCVRHNDMQIRIDHGAECIHFGMDLAESQREDHPEGPTLQSMPSEQVRNQLINMASVLTRAINSINPAKKKVEREILRHKMVEHYHATKVDEHTQILKRQRVIEDRKEYLERVNILREEEAARRQDELARQQMAEEQKRLKMELDERERKRQENEIQQIKDRHLKEKMQQISQTAHGQKILKKLDEDTLQNMDADQITAREMEELQKERREMLQKLKSQEKKMDYFIRAMRIEEIPLLQKSFEENQVKDRQFWEQQEKERIEKLVEEREVAVQHRERLARMYEDKEEFLNQLMKERNSAFEDKMSAFQELLESERKKRLQERRVKRKNDRREKYYRQKREEQERKEREEREEKERKEREEREEKERKEREEREERERKEREEREAEEKKRREALDRQAKIQQERLDEIERRNRESEKASAPSSAAAPSSWRRGGDRDERGGRDDRRDDRRDERRDDRDAPRGGDSWRRGGEGGGSEPAKEAWRPARLREGGSDWRSRDAAEREGREGGDAGEGGRDADRDAGPRDMDRGGRDRFDRDGPRDRFDRDGGRDRYDRDGGRDGGRGYDRDGGRYGDRGDRDRGFGGRDRPAESGSWRRGPAPSAGGEDDDDRRGPRRDDRRDDRGGMRRDDRREAPREPGAWRKEAQPPRKEE</sequence>
<gene>
    <name evidence="10" type="primary">LOC117653422</name>
</gene>
<name>A0A6P9AA53_THRPL</name>
<keyword evidence="6" id="KW-0175">Coiled coil</keyword>
<dbReference type="Pfam" id="PF22591">
    <property type="entry name" value="eIF3a_PCI_TPR-like"/>
    <property type="match status" value="1"/>
</dbReference>
<dbReference type="GO" id="GO:0043614">
    <property type="term" value="C:multi-eIF complex"/>
    <property type="evidence" value="ECO:0007669"/>
    <property type="project" value="TreeGrafter"/>
</dbReference>
<dbReference type="FunFam" id="4.10.860.10:FF:000001">
    <property type="entry name" value="Eukaryotic translation initiation factor 3 subunit A"/>
    <property type="match status" value="1"/>
</dbReference>
<dbReference type="GO" id="GO:0003729">
    <property type="term" value="F:mRNA binding"/>
    <property type="evidence" value="ECO:0007669"/>
    <property type="project" value="TreeGrafter"/>
</dbReference>
<evidence type="ECO:0000256" key="6">
    <source>
        <dbReference type="HAMAP-Rule" id="MF_03000"/>
    </source>
</evidence>
<feature type="compositionally biased region" description="Basic residues" evidence="7">
    <location>
        <begin position="790"/>
        <end position="800"/>
    </location>
</feature>
<feature type="compositionally biased region" description="Basic and acidic residues" evidence="7">
    <location>
        <begin position="904"/>
        <end position="942"/>
    </location>
</feature>
<accession>A0A6P9AA53</accession>
<feature type="coiled-coil region" evidence="6">
    <location>
        <begin position="571"/>
        <end position="641"/>
    </location>
</feature>
<dbReference type="GO" id="GO:0016282">
    <property type="term" value="C:eukaryotic 43S preinitiation complex"/>
    <property type="evidence" value="ECO:0007669"/>
    <property type="project" value="UniProtKB-UniRule"/>
</dbReference>
<dbReference type="PROSITE" id="PS50250">
    <property type="entry name" value="PCI"/>
    <property type="match status" value="1"/>
</dbReference>
<dbReference type="InterPro" id="IPR054711">
    <property type="entry name" value="eIF3a_PCI_TPR-like"/>
</dbReference>
<dbReference type="Pfam" id="PF01399">
    <property type="entry name" value="PCI"/>
    <property type="match status" value="1"/>
</dbReference>
<feature type="domain" description="PCI" evidence="8">
    <location>
        <begin position="317"/>
        <end position="498"/>
    </location>
</feature>
<dbReference type="Gene3D" id="1.25.40.860">
    <property type="match status" value="2"/>
</dbReference>
<proteinExistence type="inferred from homology"/>
<dbReference type="GO" id="GO:0071540">
    <property type="term" value="C:eukaryotic translation initiation factor 3 complex, eIF3e"/>
    <property type="evidence" value="ECO:0007669"/>
    <property type="project" value="TreeGrafter"/>
</dbReference>
<feature type="compositionally biased region" description="Low complexity" evidence="7">
    <location>
        <begin position="890"/>
        <end position="903"/>
    </location>
</feature>
<dbReference type="AlphaFoldDB" id="A0A6P9AA53"/>
<dbReference type="CTD" id="8661"/>
<keyword evidence="4 6" id="KW-0694">RNA-binding</keyword>
<evidence type="ECO:0000313" key="10">
    <source>
        <dbReference type="RefSeq" id="XP_034254967.1"/>
    </source>
</evidence>
<evidence type="ECO:0000256" key="3">
    <source>
        <dbReference type="ARBA" id="ARBA00022540"/>
    </source>
</evidence>
<comment type="subcellular location">
    <subcellularLocation>
        <location evidence="1 6">Cytoplasm</location>
    </subcellularLocation>
</comment>
<dbReference type="GO" id="GO:0003743">
    <property type="term" value="F:translation initiation factor activity"/>
    <property type="evidence" value="ECO:0007669"/>
    <property type="project" value="UniProtKB-UniRule"/>
</dbReference>
<keyword evidence="3 6" id="KW-0396">Initiation factor</keyword>
<dbReference type="InterPro" id="IPR027512">
    <property type="entry name" value="EIF3A"/>
</dbReference>
<keyword evidence="5 6" id="KW-0648">Protein biosynthesis</keyword>
<comment type="function">
    <text evidence="6">RNA-binding component of the eukaryotic translation initiation factor 3 (eIF-3) complex, which is involved in protein synthesis of a specialized repertoire of mRNAs and, together with other initiation factors, stimulates binding of mRNA and methionyl-tRNAi to the 40S ribosome. The eIF-3 complex specifically targets and initiates translation of a subset of mRNAs involved in cell proliferation.</text>
</comment>
<dbReference type="KEGG" id="tpal:117653422"/>
<dbReference type="HAMAP" id="MF_03000">
    <property type="entry name" value="eIF3a"/>
    <property type="match status" value="1"/>
</dbReference>
<evidence type="ECO:0000256" key="1">
    <source>
        <dbReference type="ARBA" id="ARBA00004496"/>
    </source>
</evidence>
<feature type="compositionally biased region" description="Basic and acidic residues" evidence="7">
    <location>
        <begin position="801"/>
        <end position="889"/>
    </location>
</feature>
<dbReference type="GO" id="GO:0071541">
    <property type="term" value="C:eukaryotic translation initiation factor 3 complex, eIF3m"/>
    <property type="evidence" value="ECO:0007669"/>
    <property type="project" value="TreeGrafter"/>
</dbReference>
<dbReference type="Gene3D" id="4.10.860.10">
    <property type="entry name" value="UVR domain"/>
    <property type="match status" value="1"/>
</dbReference>
<evidence type="ECO:0000256" key="2">
    <source>
        <dbReference type="ARBA" id="ARBA00022490"/>
    </source>
</evidence>
<dbReference type="PANTHER" id="PTHR14005">
    <property type="entry name" value="EUKARYOTIC TRANSLATION INITIATION FACTOR 3, THETA SUBUNIT"/>
    <property type="match status" value="1"/>
</dbReference>
<evidence type="ECO:0000256" key="4">
    <source>
        <dbReference type="ARBA" id="ARBA00022884"/>
    </source>
</evidence>
<dbReference type="GeneID" id="117653422"/>
<evidence type="ECO:0000259" key="8">
    <source>
        <dbReference type="PROSITE" id="PS50250"/>
    </source>
</evidence>
<dbReference type="RefSeq" id="XP_034254967.1">
    <property type="nucleotide sequence ID" value="XM_034399076.1"/>
</dbReference>
<organism evidence="10">
    <name type="scientific">Thrips palmi</name>
    <name type="common">Melon thrips</name>
    <dbReference type="NCBI Taxonomy" id="161013"/>
    <lineage>
        <taxon>Eukaryota</taxon>
        <taxon>Metazoa</taxon>
        <taxon>Ecdysozoa</taxon>
        <taxon>Arthropoda</taxon>
        <taxon>Hexapoda</taxon>
        <taxon>Insecta</taxon>
        <taxon>Pterygota</taxon>
        <taxon>Neoptera</taxon>
        <taxon>Paraneoptera</taxon>
        <taxon>Thysanoptera</taxon>
        <taxon>Terebrantia</taxon>
        <taxon>Thripoidea</taxon>
        <taxon>Thripidae</taxon>
        <taxon>Thrips</taxon>
    </lineage>
</organism>
<dbReference type="OrthoDB" id="18884at2759"/>
<reference evidence="10" key="1">
    <citation type="submission" date="2025-08" db="UniProtKB">
        <authorList>
            <consortium name="RefSeq"/>
        </authorList>
    </citation>
    <scope>IDENTIFICATION</scope>
    <source>
        <tissue evidence="10">Total insect</tissue>
    </source>
</reference>
<keyword evidence="9" id="KW-1185">Reference proteome</keyword>
<dbReference type="FunFam" id="1.25.40.860:FF:000007">
    <property type="entry name" value="Eukaryotic translation initiation factor 3 subunit A"/>
    <property type="match status" value="1"/>
</dbReference>
<comment type="subunit">
    <text evidence="6">Component of the eukaryotic translation initiation factor 3 (eIF-3) complex.</text>
</comment>
<dbReference type="GO" id="GO:0001732">
    <property type="term" value="P:formation of cytoplasmic translation initiation complex"/>
    <property type="evidence" value="ECO:0007669"/>
    <property type="project" value="UniProtKB-UniRule"/>
</dbReference>
<evidence type="ECO:0000256" key="5">
    <source>
        <dbReference type="ARBA" id="ARBA00022917"/>
    </source>
</evidence>
<dbReference type="InParanoid" id="A0A6P9AA53"/>
<dbReference type="SMART" id="SM00088">
    <property type="entry name" value="PINT"/>
    <property type="match status" value="1"/>
</dbReference>
<feature type="region of interest" description="Disordered" evidence="7">
    <location>
        <begin position="790"/>
        <end position="1122"/>
    </location>
</feature>
<dbReference type="InterPro" id="IPR000717">
    <property type="entry name" value="PCI_dom"/>
</dbReference>
<dbReference type="Proteomes" id="UP000515158">
    <property type="component" value="Unplaced"/>
</dbReference>
<feature type="compositionally biased region" description="Basic and acidic residues" evidence="7">
    <location>
        <begin position="1080"/>
        <end position="1122"/>
    </location>
</feature>
<dbReference type="FunCoup" id="A0A6P9AA53">
    <property type="interactions" value="2345"/>
</dbReference>
<protein>
    <recommendedName>
        <fullName evidence="6">Eukaryotic translation initiation factor 3 subunit A</fullName>
        <shortName evidence="6">eIF3a</shortName>
    </recommendedName>
    <alternativeName>
        <fullName evidence="6">Eukaryotic translation initiation factor 3 subunit 10</fullName>
    </alternativeName>
</protein>
<dbReference type="PANTHER" id="PTHR14005:SF0">
    <property type="entry name" value="EUKARYOTIC TRANSLATION INITIATION FACTOR 3 SUBUNIT A"/>
    <property type="match status" value="1"/>
</dbReference>
<dbReference type="GO" id="GO:0002188">
    <property type="term" value="P:translation reinitiation"/>
    <property type="evidence" value="ECO:0007669"/>
    <property type="project" value="TreeGrafter"/>
</dbReference>
<evidence type="ECO:0000313" key="9">
    <source>
        <dbReference type="Proteomes" id="UP000515158"/>
    </source>
</evidence>
<keyword evidence="2 6" id="KW-0963">Cytoplasm</keyword>
<comment type="similarity">
    <text evidence="6">Belongs to the eIF-3 subunit A family.</text>
</comment>
<dbReference type="GO" id="GO:0033290">
    <property type="term" value="C:eukaryotic 48S preinitiation complex"/>
    <property type="evidence" value="ECO:0007669"/>
    <property type="project" value="UniProtKB-UniRule"/>
</dbReference>